<proteinExistence type="evidence at transcript level"/>
<evidence type="ECO:0000313" key="2">
    <source>
        <dbReference type="EMBL" id="ABF83552.1"/>
    </source>
</evidence>
<dbReference type="Pfam" id="PF14651">
    <property type="entry name" value="Lipocalin_7"/>
    <property type="match status" value="1"/>
</dbReference>
<dbReference type="InterPro" id="IPR031259">
    <property type="entry name" value="ILBP"/>
</dbReference>
<protein>
    <submittedName>
        <fullName evidence="2">Fatty acid binding protein</fullName>
    </submittedName>
</protein>
<sequence length="140" mass="15897">MPFPVDKFCGTWKHGSHSDNYLQMMEKFGMSAEMLKKIQESTFPMNASLVGDKLTFKVEFEGKTYENNFTLGVEGEEEDATSGKKRKVTYTIEGDHLVSVYPDPDGKVTSRVCRHFDDDDTIHTDIKAGDVEAWTKSKRC</sequence>
<reference evidence="2" key="1">
    <citation type="submission" date="2006-05" db="EMBL/GenBank/DDBJ databases">
        <title>Cloning and expression of intestinal fatty acid binding protein from amphioxus Branchiostoma belcheri tsingtaunese.</title>
        <authorList>
            <person name="Wang Y."/>
            <person name="Zhang S."/>
            <person name="Liu Z."/>
            <person name="Fan C."/>
        </authorList>
    </citation>
    <scope>NUCLEOTIDE SEQUENCE</scope>
</reference>
<dbReference type="EMBL" id="DQ531633">
    <property type="protein sequence ID" value="ABF83552.1"/>
    <property type="molecule type" value="mRNA"/>
</dbReference>
<comment type="similarity">
    <text evidence="1">Belongs to the calycin superfamily. Fatty-acid binding protein (FABP) family.</text>
</comment>
<organism evidence="2">
    <name type="scientific">Branchiostoma belcheri tsingtauense</name>
    <dbReference type="NCBI Taxonomy" id="155462"/>
    <lineage>
        <taxon>Eukaryota</taxon>
        <taxon>Metazoa</taxon>
        <taxon>Chordata</taxon>
        <taxon>Cephalochordata</taxon>
        <taxon>Leptocardii</taxon>
        <taxon>Amphioxiformes</taxon>
        <taxon>Branchiostomatidae</taxon>
        <taxon>Branchiostoma</taxon>
    </lineage>
</organism>
<accession>Q19AS0</accession>
<dbReference type="PANTHER" id="PTHR11955">
    <property type="entry name" value="FATTY ACID BINDING PROTEIN"/>
    <property type="match status" value="1"/>
</dbReference>
<dbReference type="CDD" id="cd00742">
    <property type="entry name" value="FABP"/>
    <property type="match status" value="1"/>
</dbReference>
<dbReference type="InterPro" id="IPR012674">
    <property type="entry name" value="Calycin"/>
</dbReference>
<dbReference type="GO" id="GO:0008289">
    <property type="term" value="F:lipid binding"/>
    <property type="evidence" value="ECO:0007669"/>
    <property type="project" value="InterPro"/>
</dbReference>
<dbReference type="SUPFAM" id="SSF50814">
    <property type="entry name" value="Lipocalins"/>
    <property type="match status" value="1"/>
</dbReference>
<name>Q19AS0_BRABE</name>
<dbReference type="Gene3D" id="2.40.128.20">
    <property type="match status" value="1"/>
</dbReference>
<evidence type="ECO:0000256" key="1">
    <source>
        <dbReference type="ARBA" id="ARBA00008390"/>
    </source>
</evidence>
<dbReference type="AlphaFoldDB" id="Q19AS0"/>